<feature type="transmembrane region" description="Helical" evidence="1">
    <location>
        <begin position="29"/>
        <end position="46"/>
    </location>
</feature>
<organism evidence="2 3">
    <name type="scientific">Orbilia oligospora</name>
    <name type="common">Nematode-trapping fungus</name>
    <name type="synonym">Arthrobotrys oligospora</name>
    <dbReference type="NCBI Taxonomy" id="2813651"/>
    <lineage>
        <taxon>Eukaryota</taxon>
        <taxon>Fungi</taxon>
        <taxon>Dikarya</taxon>
        <taxon>Ascomycota</taxon>
        <taxon>Pezizomycotina</taxon>
        <taxon>Orbiliomycetes</taxon>
        <taxon>Orbiliales</taxon>
        <taxon>Orbiliaceae</taxon>
        <taxon>Orbilia</taxon>
    </lineage>
</organism>
<evidence type="ECO:0000313" key="3">
    <source>
        <dbReference type="Proteomes" id="UP000474640"/>
    </source>
</evidence>
<dbReference type="OrthoDB" id="10352401at2759"/>
<keyword evidence="1" id="KW-0472">Membrane</keyword>
<gene>
    <name evidence="2" type="ORF">TWF970_005636</name>
</gene>
<accession>A0A7C8RP60</accession>
<proteinExistence type="predicted"/>
<feature type="transmembrane region" description="Helical" evidence="1">
    <location>
        <begin position="58"/>
        <end position="76"/>
    </location>
</feature>
<comment type="caution">
    <text evidence="2">The sequence shown here is derived from an EMBL/GenBank/DDBJ whole genome shotgun (WGS) entry which is preliminary data.</text>
</comment>
<protein>
    <submittedName>
        <fullName evidence="2">Uncharacterized protein</fullName>
    </submittedName>
</protein>
<keyword evidence="1" id="KW-1133">Transmembrane helix</keyword>
<keyword evidence="1" id="KW-0812">Transmembrane</keyword>
<feature type="transmembrane region" description="Helical" evidence="1">
    <location>
        <begin position="82"/>
        <end position="99"/>
    </location>
</feature>
<reference evidence="2 3" key="1">
    <citation type="submission" date="2020-01" db="EMBL/GenBank/DDBJ databases">
        <authorList>
            <person name="Palmer J.M."/>
        </authorList>
    </citation>
    <scope>NUCLEOTIDE SEQUENCE [LARGE SCALE GENOMIC DNA]</scope>
    <source>
        <strain evidence="2 3">TWF970</strain>
    </source>
</reference>
<evidence type="ECO:0000256" key="1">
    <source>
        <dbReference type="SAM" id="Phobius"/>
    </source>
</evidence>
<dbReference type="EMBL" id="JAABOJ010000003">
    <property type="protein sequence ID" value="KAF3288573.1"/>
    <property type="molecule type" value="Genomic_DNA"/>
</dbReference>
<name>A0A7C8RP60_ORBOL</name>
<dbReference type="AlphaFoldDB" id="A0A7C8RP60"/>
<sequence length="129" mass="14716">MDIDPDLIGTLVRTYRFISDVHKISWEDLPHPAFAIIPVVIIAFGLKIESTWKFTVIALSRLLFVVYLLILLKLAILALPAVGYGCIIYTLVMGAKLLVEQMLEIVDRNDPNNRSVVWLRVIADDIRRR</sequence>
<evidence type="ECO:0000313" key="2">
    <source>
        <dbReference type="EMBL" id="KAF3288573.1"/>
    </source>
</evidence>
<dbReference type="Proteomes" id="UP000474640">
    <property type="component" value="Unassembled WGS sequence"/>
</dbReference>